<protein>
    <submittedName>
        <fullName evidence="6">2-(Hydroxymethyl)glutarate dehydrogenase</fullName>
        <ecNumber evidence="6">1.1.1.291</ecNumber>
    </submittedName>
</protein>
<dbReference type="PANTHER" id="PTHR43580:SF2">
    <property type="entry name" value="CYTOKINE-LIKE NUCLEAR FACTOR N-PAC"/>
    <property type="match status" value="1"/>
</dbReference>
<dbReference type="PIRSF" id="PIRSF000103">
    <property type="entry name" value="HIBADH"/>
    <property type="match status" value="1"/>
</dbReference>
<dbReference type="Pfam" id="PF14833">
    <property type="entry name" value="NAD_binding_11"/>
    <property type="match status" value="1"/>
</dbReference>
<dbReference type="InterPro" id="IPR036291">
    <property type="entry name" value="NAD(P)-bd_dom_sf"/>
</dbReference>
<dbReference type="InterPro" id="IPR002204">
    <property type="entry name" value="3-OH-isobutyrate_DH-rel_CS"/>
</dbReference>
<dbReference type="RefSeq" id="WP_115659789.1">
    <property type="nucleotide sequence ID" value="NZ_UGHD01000002.1"/>
</dbReference>
<evidence type="ECO:0000259" key="4">
    <source>
        <dbReference type="Pfam" id="PF03446"/>
    </source>
</evidence>
<dbReference type="InterPro" id="IPR029154">
    <property type="entry name" value="HIBADH-like_NADP-bd"/>
</dbReference>
<proteinExistence type="predicted"/>
<feature type="domain" description="3-hydroxyisobutyrate dehydrogenase-like NAD-binding" evidence="5">
    <location>
        <begin position="168"/>
        <end position="287"/>
    </location>
</feature>
<dbReference type="GO" id="GO:0050661">
    <property type="term" value="F:NADP binding"/>
    <property type="evidence" value="ECO:0007669"/>
    <property type="project" value="InterPro"/>
</dbReference>
<dbReference type="SUPFAM" id="SSF51735">
    <property type="entry name" value="NAD(P)-binding Rossmann-fold domains"/>
    <property type="match status" value="1"/>
</dbReference>
<evidence type="ECO:0000256" key="1">
    <source>
        <dbReference type="ARBA" id="ARBA00023002"/>
    </source>
</evidence>
<dbReference type="PROSITE" id="PS00895">
    <property type="entry name" value="3_HYDROXYISOBUT_DH"/>
    <property type="match status" value="1"/>
</dbReference>
<keyword evidence="1 6" id="KW-0560">Oxidoreductase</keyword>
<dbReference type="AlphaFoldDB" id="A0A377HPC8"/>
<feature type="domain" description="6-phosphogluconate dehydrogenase NADP-binding" evidence="4">
    <location>
        <begin position="3"/>
        <end position="165"/>
    </location>
</feature>
<name>A0A377HPC8_GRIHO</name>
<organism evidence="6 7">
    <name type="scientific">Grimontia hollisae</name>
    <name type="common">Vibrio hollisae</name>
    <dbReference type="NCBI Taxonomy" id="673"/>
    <lineage>
        <taxon>Bacteria</taxon>
        <taxon>Pseudomonadati</taxon>
        <taxon>Pseudomonadota</taxon>
        <taxon>Gammaproteobacteria</taxon>
        <taxon>Vibrionales</taxon>
        <taxon>Vibrionaceae</taxon>
        <taxon>Grimontia</taxon>
    </lineage>
</organism>
<dbReference type="GO" id="GO:0016054">
    <property type="term" value="P:organic acid catabolic process"/>
    <property type="evidence" value="ECO:0007669"/>
    <property type="project" value="UniProtKB-ARBA"/>
</dbReference>
<dbReference type="GO" id="GO:0051287">
    <property type="term" value="F:NAD binding"/>
    <property type="evidence" value="ECO:0007669"/>
    <property type="project" value="InterPro"/>
</dbReference>
<dbReference type="EMBL" id="UGHD01000002">
    <property type="protein sequence ID" value="STO57565.1"/>
    <property type="molecule type" value="Genomic_DNA"/>
</dbReference>
<dbReference type="InterPro" id="IPR006115">
    <property type="entry name" value="6PGDH_NADP-bd"/>
</dbReference>
<keyword evidence="2" id="KW-0520">NAD</keyword>
<dbReference type="Gene3D" id="1.10.1040.10">
    <property type="entry name" value="N-(1-d-carboxylethyl)-l-norvaline Dehydrogenase, domain 2"/>
    <property type="match status" value="1"/>
</dbReference>
<dbReference type="EC" id="1.1.1.291" evidence="6"/>
<dbReference type="STRING" id="673.AL542_16490"/>
<dbReference type="InterPro" id="IPR051265">
    <property type="entry name" value="HIBADH-related_NP60_sf"/>
</dbReference>
<dbReference type="PANTHER" id="PTHR43580">
    <property type="entry name" value="OXIDOREDUCTASE GLYR1-RELATED"/>
    <property type="match status" value="1"/>
</dbReference>
<dbReference type="InterPro" id="IPR013328">
    <property type="entry name" value="6PGD_dom2"/>
</dbReference>
<accession>A0A377HPC8</accession>
<dbReference type="SUPFAM" id="SSF48179">
    <property type="entry name" value="6-phosphogluconate dehydrogenase C-terminal domain-like"/>
    <property type="match status" value="1"/>
</dbReference>
<feature type="active site" evidence="3">
    <location>
        <position position="174"/>
    </location>
</feature>
<sequence length="302" mass="32231">MHIGFIGLGRMGWLMAANLAKAGITLTVWNRSQDKSSTLVDAYPDVNVAENPAQMACDCDLVFTMIADDEAAREVYFNPDNGLIAPLNRRATHWVEMSTISPALSEDIASVASSYGVVYVDAPVSGSLNAAEAGELVFMFGTSGEATSDVHHCFSLMGKAQFHMGEAGRGHAAKLLINSVIHSQNQIVGEILALAASCNIDRAALLTLLGESAAGSPMIRFRTPLYLNQSDDVTFALALARKDMALTQDMACHLGWSLAQIHTNFQQLKAADNAGFGEMDMAAIATYIAANNGINTGKNEEQ</sequence>
<evidence type="ECO:0000259" key="5">
    <source>
        <dbReference type="Pfam" id="PF14833"/>
    </source>
</evidence>
<dbReference type="Proteomes" id="UP000254512">
    <property type="component" value="Unassembled WGS sequence"/>
</dbReference>
<reference evidence="6 7" key="1">
    <citation type="submission" date="2018-06" db="EMBL/GenBank/DDBJ databases">
        <authorList>
            <consortium name="Pathogen Informatics"/>
            <person name="Doyle S."/>
        </authorList>
    </citation>
    <scope>NUCLEOTIDE SEQUENCE [LARGE SCALE GENOMIC DNA]</scope>
    <source>
        <strain evidence="6 7">NCTC11645</strain>
    </source>
</reference>
<evidence type="ECO:0000256" key="3">
    <source>
        <dbReference type="PIRSR" id="PIRSR000103-1"/>
    </source>
</evidence>
<dbReference type="InterPro" id="IPR008927">
    <property type="entry name" value="6-PGluconate_DH-like_C_sf"/>
</dbReference>
<dbReference type="Pfam" id="PF03446">
    <property type="entry name" value="NAD_binding_2"/>
    <property type="match status" value="1"/>
</dbReference>
<evidence type="ECO:0000313" key="7">
    <source>
        <dbReference type="Proteomes" id="UP000254512"/>
    </source>
</evidence>
<dbReference type="InterPro" id="IPR015815">
    <property type="entry name" value="HIBADH-related"/>
</dbReference>
<evidence type="ECO:0000256" key="2">
    <source>
        <dbReference type="ARBA" id="ARBA00023027"/>
    </source>
</evidence>
<evidence type="ECO:0000313" key="6">
    <source>
        <dbReference type="EMBL" id="STO57565.1"/>
    </source>
</evidence>
<dbReference type="Gene3D" id="3.40.50.720">
    <property type="entry name" value="NAD(P)-binding Rossmann-like Domain"/>
    <property type="match status" value="1"/>
</dbReference>
<dbReference type="GO" id="GO:0043718">
    <property type="term" value="F:2-hydroxymethylglutarate dehydrogenase activity"/>
    <property type="evidence" value="ECO:0007669"/>
    <property type="project" value="UniProtKB-EC"/>
</dbReference>
<gene>
    <name evidence="6" type="primary">Hgd</name>
    <name evidence="6" type="ORF">NCTC11645_01957</name>
</gene>